<organism evidence="1 2">
    <name type="scientific">Lophiotrema nucula</name>
    <dbReference type="NCBI Taxonomy" id="690887"/>
    <lineage>
        <taxon>Eukaryota</taxon>
        <taxon>Fungi</taxon>
        <taxon>Dikarya</taxon>
        <taxon>Ascomycota</taxon>
        <taxon>Pezizomycotina</taxon>
        <taxon>Dothideomycetes</taxon>
        <taxon>Pleosporomycetidae</taxon>
        <taxon>Pleosporales</taxon>
        <taxon>Lophiotremataceae</taxon>
        <taxon>Lophiotrema</taxon>
    </lineage>
</organism>
<reference evidence="1" key="1">
    <citation type="journal article" date="2020" name="Stud. Mycol.">
        <title>101 Dothideomycetes genomes: a test case for predicting lifestyles and emergence of pathogens.</title>
        <authorList>
            <person name="Haridas S."/>
            <person name="Albert R."/>
            <person name="Binder M."/>
            <person name="Bloem J."/>
            <person name="Labutti K."/>
            <person name="Salamov A."/>
            <person name="Andreopoulos B."/>
            <person name="Baker S."/>
            <person name="Barry K."/>
            <person name="Bills G."/>
            <person name="Bluhm B."/>
            <person name="Cannon C."/>
            <person name="Castanera R."/>
            <person name="Culley D."/>
            <person name="Daum C."/>
            <person name="Ezra D."/>
            <person name="Gonzalez J."/>
            <person name="Henrissat B."/>
            <person name="Kuo A."/>
            <person name="Liang C."/>
            <person name="Lipzen A."/>
            <person name="Lutzoni F."/>
            <person name="Magnuson J."/>
            <person name="Mondo S."/>
            <person name="Nolan M."/>
            <person name="Ohm R."/>
            <person name="Pangilinan J."/>
            <person name="Park H.-J."/>
            <person name="Ramirez L."/>
            <person name="Alfaro M."/>
            <person name="Sun H."/>
            <person name="Tritt A."/>
            <person name="Yoshinaga Y."/>
            <person name="Zwiers L.-H."/>
            <person name="Turgeon B."/>
            <person name="Goodwin S."/>
            <person name="Spatafora J."/>
            <person name="Crous P."/>
            <person name="Grigoriev I."/>
        </authorList>
    </citation>
    <scope>NUCLEOTIDE SEQUENCE</scope>
    <source>
        <strain evidence="1">CBS 627.86</strain>
    </source>
</reference>
<accession>A0A6A5ZM84</accession>
<protein>
    <submittedName>
        <fullName evidence="1">Uncharacterized protein</fullName>
    </submittedName>
</protein>
<evidence type="ECO:0000313" key="2">
    <source>
        <dbReference type="Proteomes" id="UP000799770"/>
    </source>
</evidence>
<keyword evidence="2" id="KW-1185">Reference proteome</keyword>
<gene>
    <name evidence="1" type="ORF">BDV96DRAFT_567815</name>
</gene>
<name>A0A6A5ZM84_9PLEO</name>
<dbReference type="AlphaFoldDB" id="A0A6A5ZM84"/>
<sequence>MYAVRNPEVSPYVRRVLAIEHPKSDSLTTKRLAVQSPVSRYEDWEQSLVKSMQRLQGPTLTKSFLELPESTDDIAELEYNRIAKFIDTIFQHDSGEHRKCRRRDECWLSEMYLVLTQGVSYMAFRDALALAQKAQEAGDIERIHQIQGSMRRRWEQTPVYCDEITEVAQKLSDVPTISDEYAHLNLHYNVAEYRDVYDYWPELREQDTSSYDHVEVNAGNGYVPSKSVLISEVNAGEEMDQS</sequence>
<proteinExistence type="predicted"/>
<evidence type="ECO:0000313" key="1">
    <source>
        <dbReference type="EMBL" id="KAF2119558.1"/>
    </source>
</evidence>
<dbReference type="Proteomes" id="UP000799770">
    <property type="component" value="Unassembled WGS sequence"/>
</dbReference>
<dbReference type="EMBL" id="ML977315">
    <property type="protein sequence ID" value="KAF2119558.1"/>
    <property type="molecule type" value="Genomic_DNA"/>
</dbReference>